<proteinExistence type="predicted"/>
<feature type="region of interest" description="Disordered" evidence="1">
    <location>
        <begin position="1"/>
        <end position="37"/>
    </location>
</feature>
<protein>
    <submittedName>
        <fullName evidence="2">Uncharacterized protein</fullName>
    </submittedName>
</protein>
<dbReference type="EMBL" id="RHFK02000008">
    <property type="protein sequence ID" value="TWW71814.1"/>
    <property type="molecule type" value="Genomic_DNA"/>
</dbReference>
<organism evidence="2 3">
    <name type="scientific">Takifugu flavidus</name>
    <name type="common">sansaifugu</name>
    <dbReference type="NCBI Taxonomy" id="433684"/>
    <lineage>
        <taxon>Eukaryota</taxon>
        <taxon>Metazoa</taxon>
        <taxon>Chordata</taxon>
        <taxon>Craniata</taxon>
        <taxon>Vertebrata</taxon>
        <taxon>Euteleostomi</taxon>
        <taxon>Actinopterygii</taxon>
        <taxon>Neopterygii</taxon>
        <taxon>Teleostei</taxon>
        <taxon>Neoteleostei</taxon>
        <taxon>Acanthomorphata</taxon>
        <taxon>Eupercaria</taxon>
        <taxon>Tetraodontiformes</taxon>
        <taxon>Tetradontoidea</taxon>
        <taxon>Tetraodontidae</taxon>
        <taxon>Takifugu</taxon>
    </lineage>
</organism>
<accession>A0A5C6NWG2</accession>
<dbReference type="Proteomes" id="UP000324091">
    <property type="component" value="Chromosome 16"/>
</dbReference>
<keyword evidence="3" id="KW-1185">Reference proteome</keyword>
<name>A0A5C6NWG2_9TELE</name>
<evidence type="ECO:0000256" key="1">
    <source>
        <dbReference type="SAM" id="MobiDB-lite"/>
    </source>
</evidence>
<evidence type="ECO:0000313" key="2">
    <source>
        <dbReference type="EMBL" id="TWW71814.1"/>
    </source>
</evidence>
<gene>
    <name evidence="2" type="ORF">D4764_16G0003110</name>
</gene>
<feature type="compositionally biased region" description="Basic and acidic residues" evidence="1">
    <location>
        <begin position="1"/>
        <end position="31"/>
    </location>
</feature>
<sequence length="82" mass="9729">MRKSEIKTAEERQRRCGGRERRAEQQHREKSQLSVRGPIRWRGRAERGGKEWEYFGFWKKLEGNRSRPGLLSVLNHPDVAVL</sequence>
<dbReference type="AlphaFoldDB" id="A0A5C6NWG2"/>
<comment type="caution">
    <text evidence="2">The sequence shown here is derived from an EMBL/GenBank/DDBJ whole genome shotgun (WGS) entry which is preliminary data.</text>
</comment>
<evidence type="ECO:0000313" key="3">
    <source>
        <dbReference type="Proteomes" id="UP000324091"/>
    </source>
</evidence>
<reference evidence="2 3" key="1">
    <citation type="submission" date="2019-04" db="EMBL/GenBank/DDBJ databases">
        <title>Chromosome genome assembly for Takifugu flavidus.</title>
        <authorList>
            <person name="Xiao S."/>
        </authorList>
    </citation>
    <scope>NUCLEOTIDE SEQUENCE [LARGE SCALE GENOMIC DNA]</scope>
    <source>
        <strain evidence="2">HTHZ2018</strain>
        <tissue evidence="2">Muscle</tissue>
    </source>
</reference>